<dbReference type="PANTHER" id="PTHR43757:SF2">
    <property type="entry name" value="AMINOMETHYLTRANSFERASE, MITOCHONDRIAL"/>
    <property type="match status" value="1"/>
</dbReference>
<evidence type="ECO:0000256" key="1">
    <source>
        <dbReference type="ARBA" id="ARBA00008609"/>
    </source>
</evidence>
<dbReference type="InterPro" id="IPR028896">
    <property type="entry name" value="GcvT/YgfZ/DmdA"/>
</dbReference>
<sequence>MSELLETPLAAWHRAHGAKMAPFAGWDMPIQYEGILVEHNHTRAVASVFDICHMGQFVVRGEGAARLLALAVTHNLDSLKPGKCRYGFLLNPQSGVLDDLIIYRMGDDHFFLVVNAACAEGDFAVLSERLPGLVENISARSGKIDLQGPASVEVLEKLLGENFHDLGYFSFRETNFGGRPLLVSRTGYTGELGYELYPSREMTLPLWEALVADERVKPAGLGARDTLRLEVGLALYGHELDTEHTPAESGMGGMLASAAPYVGHEHAKDIRHQILLPLVLDGRRTARNGDAVTLPGEGGQSGEIVGRVTSGSFAPSLGHAVALAFVDKAHAAREDFALVVGKSVLPARRATLPFYTKGTARAKLQ</sequence>
<evidence type="ECO:0000256" key="7">
    <source>
        <dbReference type="PIRSR" id="PIRSR006487-1"/>
    </source>
</evidence>
<dbReference type="InterPro" id="IPR013977">
    <property type="entry name" value="GcvT_C"/>
</dbReference>
<dbReference type="InterPro" id="IPR006222">
    <property type="entry name" value="GCVT_N"/>
</dbReference>
<reference evidence="10" key="1">
    <citation type="journal article" date="2021" name="PeerJ">
        <title>Extensive microbial diversity within the chicken gut microbiome revealed by metagenomics and culture.</title>
        <authorList>
            <person name="Gilroy R."/>
            <person name="Ravi A."/>
            <person name="Getino M."/>
            <person name="Pursley I."/>
            <person name="Horton D.L."/>
            <person name="Alikhan N.F."/>
            <person name="Baker D."/>
            <person name="Gharbi K."/>
            <person name="Hall N."/>
            <person name="Watson M."/>
            <person name="Adriaenssens E.M."/>
            <person name="Foster-Nyarko E."/>
            <person name="Jarju S."/>
            <person name="Secka A."/>
            <person name="Antonio M."/>
            <person name="Oren A."/>
            <person name="Chaudhuri R.R."/>
            <person name="La Ragione R."/>
            <person name="Hildebrand F."/>
            <person name="Pallen M.J."/>
        </authorList>
    </citation>
    <scope>NUCLEOTIDE SEQUENCE</scope>
    <source>
        <strain evidence="10">CHK186-16707</strain>
    </source>
</reference>
<dbReference type="InterPro" id="IPR027266">
    <property type="entry name" value="TrmE/GcvT-like"/>
</dbReference>
<comment type="caution">
    <text evidence="10">The sequence shown here is derived from an EMBL/GenBank/DDBJ whole genome shotgun (WGS) entry which is preliminary data.</text>
</comment>
<keyword evidence="4 10" id="KW-0808">Transferase</keyword>
<dbReference type="InterPro" id="IPR006223">
    <property type="entry name" value="GcvT"/>
</dbReference>
<dbReference type="GO" id="GO:0008483">
    <property type="term" value="F:transaminase activity"/>
    <property type="evidence" value="ECO:0007669"/>
    <property type="project" value="UniProtKB-KW"/>
</dbReference>
<evidence type="ECO:0000256" key="5">
    <source>
        <dbReference type="ARBA" id="ARBA00031395"/>
    </source>
</evidence>
<dbReference type="EMBL" id="DXAN01000028">
    <property type="protein sequence ID" value="HJA09317.1"/>
    <property type="molecule type" value="Genomic_DNA"/>
</dbReference>
<dbReference type="PANTHER" id="PTHR43757">
    <property type="entry name" value="AMINOMETHYLTRANSFERASE"/>
    <property type="match status" value="1"/>
</dbReference>
<evidence type="ECO:0000259" key="9">
    <source>
        <dbReference type="Pfam" id="PF08669"/>
    </source>
</evidence>
<evidence type="ECO:0000256" key="4">
    <source>
        <dbReference type="ARBA" id="ARBA00022679"/>
    </source>
</evidence>
<protein>
    <recommendedName>
        <fullName evidence="2">aminomethyltransferase</fullName>
        <ecNumber evidence="2">2.1.2.10</ecNumber>
    </recommendedName>
    <alternativeName>
        <fullName evidence="5">Glycine cleavage system T protein</fullName>
    </alternativeName>
</protein>
<evidence type="ECO:0000313" key="11">
    <source>
        <dbReference type="Proteomes" id="UP000824225"/>
    </source>
</evidence>
<gene>
    <name evidence="10" type="primary">gcvT</name>
    <name evidence="10" type="ORF">H9962_09040</name>
</gene>
<evidence type="ECO:0000256" key="3">
    <source>
        <dbReference type="ARBA" id="ARBA00022576"/>
    </source>
</evidence>
<comment type="catalytic activity">
    <reaction evidence="6">
        <text>N(6)-[(R)-S(8)-aminomethyldihydrolipoyl]-L-lysyl-[protein] + (6S)-5,6,7,8-tetrahydrofolate = N(6)-[(R)-dihydrolipoyl]-L-lysyl-[protein] + (6R)-5,10-methylene-5,6,7,8-tetrahydrofolate + NH4(+)</text>
        <dbReference type="Rhea" id="RHEA:16945"/>
        <dbReference type="Rhea" id="RHEA-COMP:10475"/>
        <dbReference type="Rhea" id="RHEA-COMP:10492"/>
        <dbReference type="ChEBI" id="CHEBI:15636"/>
        <dbReference type="ChEBI" id="CHEBI:28938"/>
        <dbReference type="ChEBI" id="CHEBI:57453"/>
        <dbReference type="ChEBI" id="CHEBI:83100"/>
        <dbReference type="ChEBI" id="CHEBI:83143"/>
        <dbReference type="EC" id="2.1.2.10"/>
    </reaction>
</comment>
<dbReference type="Pfam" id="PF01571">
    <property type="entry name" value="GCV_T"/>
    <property type="match status" value="1"/>
</dbReference>
<dbReference type="PIRSF" id="PIRSF006487">
    <property type="entry name" value="GcvT"/>
    <property type="match status" value="1"/>
</dbReference>
<evidence type="ECO:0000256" key="2">
    <source>
        <dbReference type="ARBA" id="ARBA00012616"/>
    </source>
</evidence>
<dbReference type="InterPro" id="IPR029043">
    <property type="entry name" value="GcvT/YgfZ_C"/>
</dbReference>
<reference evidence="10" key="2">
    <citation type="submission" date="2021-04" db="EMBL/GenBank/DDBJ databases">
        <authorList>
            <person name="Gilroy R."/>
        </authorList>
    </citation>
    <scope>NUCLEOTIDE SEQUENCE</scope>
    <source>
        <strain evidence="10">CHK186-16707</strain>
    </source>
</reference>
<dbReference type="NCBIfam" id="TIGR00528">
    <property type="entry name" value="gcvT"/>
    <property type="match status" value="1"/>
</dbReference>
<accession>A0A9D2KMW7</accession>
<dbReference type="GO" id="GO:0006546">
    <property type="term" value="P:glycine catabolic process"/>
    <property type="evidence" value="ECO:0007669"/>
    <property type="project" value="InterPro"/>
</dbReference>
<keyword evidence="3" id="KW-0032">Aminotransferase</keyword>
<dbReference type="AlphaFoldDB" id="A0A9D2KMW7"/>
<dbReference type="SUPFAM" id="SSF103025">
    <property type="entry name" value="Folate-binding domain"/>
    <property type="match status" value="1"/>
</dbReference>
<dbReference type="NCBIfam" id="NF001567">
    <property type="entry name" value="PRK00389.1"/>
    <property type="match status" value="1"/>
</dbReference>
<evidence type="ECO:0000313" key="10">
    <source>
        <dbReference type="EMBL" id="HJA09317.1"/>
    </source>
</evidence>
<dbReference type="Gene3D" id="3.30.1360.120">
    <property type="entry name" value="Probable tRNA modification gtpase trme, domain 1"/>
    <property type="match status" value="1"/>
</dbReference>
<organism evidence="10 11">
    <name type="scientific">Candidatus Mailhella merdigallinarum</name>
    <dbReference type="NCBI Taxonomy" id="2838658"/>
    <lineage>
        <taxon>Bacteria</taxon>
        <taxon>Pseudomonadati</taxon>
        <taxon>Thermodesulfobacteriota</taxon>
        <taxon>Desulfovibrionia</taxon>
        <taxon>Desulfovibrionales</taxon>
        <taxon>Desulfovibrionaceae</taxon>
        <taxon>Mailhella</taxon>
    </lineage>
</organism>
<feature type="domain" description="GCVT N-terminal" evidence="8">
    <location>
        <begin position="10"/>
        <end position="254"/>
    </location>
</feature>
<evidence type="ECO:0000256" key="6">
    <source>
        <dbReference type="ARBA" id="ARBA00047665"/>
    </source>
</evidence>
<feature type="domain" description="Aminomethyltransferase C-terminal" evidence="9">
    <location>
        <begin position="278"/>
        <end position="355"/>
    </location>
</feature>
<dbReference type="GO" id="GO:0004047">
    <property type="term" value="F:aminomethyltransferase activity"/>
    <property type="evidence" value="ECO:0007669"/>
    <property type="project" value="UniProtKB-EC"/>
</dbReference>
<evidence type="ECO:0000259" key="8">
    <source>
        <dbReference type="Pfam" id="PF01571"/>
    </source>
</evidence>
<dbReference type="GO" id="GO:0005960">
    <property type="term" value="C:glycine cleavage complex"/>
    <property type="evidence" value="ECO:0007669"/>
    <property type="project" value="InterPro"/>
</dbReference>
<proteinExistence type="inferred from homology"/>
<dbReference type="EC" id="2.1.2.10" evidence="2"/>
<name>A0A9D2KMW7_9BACT</name>
<dbReference type="Pfam" id="PF08669">
    <property type="entry name" value="GCV_T_C"/>
    <property type="match status" value="1"/>
</dbReference>
<comment type="similarity">
    <text evidence="1">Belongs to the GcvT family.</text>
</comment>
<dbReference type="Proteomes" id="UP000824225">
    <property type="component" value="Unassembled WGS sequence"/>
</dbReference>
<feature type="binding site" evidence="7">
    <location>
        <position position="195"/>
    </location>
    <ligand>
        <name>substrate</name>
    </ligand>
</feature>
<dbReference type="SUPFAM" id="SSF101790">
    <property type="entry name" value="Aminomethyltransferase beta-barrel domain"/>
    <property type="match status" value="1"/>
</dbReference>